<proteinExistence type="predicted"/>
<dbReference type="AlphaFoldDB" id="R7ZSR9"/>
<reference evidence="2 3" key="1">
    <citation type="submission" date="2013-02" db="EMBL/GenBank/DDBJ databases">
        <title>A novel strain isolated from Lonar lake, Maharashtra, India.</title>
        <authorList>
            <person name="Singh A."/>
        </authorList>
    </citation>
    <scope>NUCLEOTIDE SEQUENCE [LARGE SCALE GENOMIC DNA]</scope>
    <source>
        <strain evidence="2 3">AK24</strain>
    </source>
</reference>
<dbReference type="RefSeq" id="WP_010854559.1">
    <property type="nucleotide sequence ID" value="NZ_AQHR01000066.1"/>
</dbReference>
<evidence type="ECO:0000313" key="3">
    <source>
        <dbReference type="Proteomes" id="UP000013909"/>
    </source>
</evidence>
<sequence length="276" mass="31266">MSRPFLIVLFVILLVLAILFVTQPQVLDRIWMWLVGFAGYIVLLVRRASDSLKGLFGKTPALGENGSPKTTHPDEPVFTAPSPVIDELKSKINELEERLQQTQSAEGIPLNSSSVTVLRYLDDGQTTLGLLFLRGRFFAYTLEDTHQKSKVPGHTRIPAGTYPLELNRVVTPLTERYRGRFSWFDFHIEIMGIPGFSRVYIHIGNSHADTEGCILIADGVNAADPQKMITHSRLAFERFYKTLHPQLDQGEKLSIQVMDEDWFKQAQILEKTKELV</sequence>
<dbReference type="InterPro" id="IPR043732">
    <property type="entry name" value="DUF5675"/>
</dbReference>
<dbReference type="EMBL" id="AQHR01000066">
    <property type="protein sequence ID" value="EON77112.1"/>
    <property type="molecule type" value="Genomic_DNA"/>
</dbReference>
<keyword evidence="3" id="KW-1185">Reference proteome</keyword>
<organism evidence="2 3">
    <name type="scientific">Lunatimonas lonarensis</name>
    <dbReference type="NCBI Taxonomy" id="1232681"/>
    <lineage>
        <taxon>Bacteria</taxon>
        <taxon>Pseudomonadati</taxon>
        <taxon>Bacteroidota</taxon>
        <taxon>Cytophagia</taxon>
        <taxon>Cytophagales</taxon>
        <taxon>Cyclobacteriaceae</taxon>
    </lineage>
</organism>
<dbReference type="Proteomes" id="UP000013909">
    <property type="component" value="Unassembled WGS sequence"/>
</dbReference>
<dbReference type="OrthoDB" id="1036575at2"/>
<dbReference type="STRING" id="1232681.ADIS_2422"/>
<feature type="domain" description="DUF5675" evidence="1">
    <location>
        <begin position="117"/>
        <end position="243"/>
    </location>
</feature>
<accession>R7ZSR9</accession>
<gene>
    <name evidence="2" type="ORF">ADIS_2422</name>
</gene>
<comment type="caution">
    <text evidence="2">The sequence shown here is derived from an EMBL/GenBank/DDBJ whole genome shotgun (WGS) entry which is preliminary data.</text>
</comment>
<protein>
    <recommendedName>
        <fullName evidence="1">DUF5675 domain-containing protein</fullName>
    </recommendedName>
</protein>
<dbReference type="Pfam" id="PF18925">
    <property type="entry name" value="DUF5675"/>
    <property type="match status" value="1"/>
</dbReference>
<name>R7ZSR9_9BACT</name>
<dbReference type="PATRIC" id="fig|1288963.3.peg.2415"/>
<evidence type="ECO:0000259" key="1">
    <source>
        <dbReference type="Pfam" id="PF18925"/>
    </source>
</evidence>
<evidence type="ECO:0000313" key="2">
    <source>
        <dbReference type="EMBL" id="EON77112.1"/>
    </source>
</evidence>